<accession>A0A6S7IMZ1</accession>
<evidence type="ECO:0000256" key="6">
    <source>
        <dbReference type="SAM" id="MobiDB-lite"/>
    </source>
</evidence>
<gene>
    <name evidence="9" type="ORF">PACLA_8A020322</name>
</gene>
<evidence type="ECO:0000256" key="1">
    <source>
        <dbReference type="ARBA" id="ARBA00004651"/>
    </source>
</evidence>
<keyword evidence="2" id="KW-1003">Cell membrane</keyword>
<feature type="transmembrane region" description="Helical" evidence="7">
    <location>
        <begin position="12"/>
        <end position="34"/>
    </location>
</feature>
<dbReference type="PANTHER" id="PTHR32322:SF18">
    <property type="entry name" value="S-ADENOSYLMETHIONINE_S-ADENOSYLHOMOCYSTEINE TRANSPORTER"/>
    <property type="match status" value="1"/>
</dbReference>
<feature type="domain" description="EamA" evidence="8">
    <location>
        <begin position="15"/>
        <end position="161"/>
    </location>
</feature>
<dbReference type="Pfam" id="PF00892">
    <property type="entry name" value="EamA"/>
    <property type="match status" value="1"/>
</dbReference>
<dbReference type="PANTHER" id="PTHR32322">
    <property type="entry name" value="INNER MEMBRANE TRANSPORTER"/>
    <property type="match status" value="1"/>
</dbReference>
<dbReference type="Proteomes" id="UP001152795">
    <property type="component" value="Unassembled WGS sequence"/>
</dbReference>
<evidence type="ECO:0000313" key="9">
    <source>
        <dbReference type="EMBL" id="CAB4018883.1"/>
    </source>
</evidence>
<feature type="transmembrane region" description="Helical" evidence="7">
    <location>
        <begin position="239"/>
        <end position="263"/>
    </location>
</feature>
<feature type="transmembrane region" description="Helical" evidence="7">
    <location>
        <begin position="113"/>
        <end position="135"/>
    </location>
</feature>
<keyword evidence="3 7" id="KW-0812">Transmembrane</keyword>
<comment type="subcellular location">
    <subcellularLocation>
        <location evidence="1">Cell membrane</location>
        <topology evidence="1">Multi-pass membrane protein</topology>
    </subcellularLocation>
</comment>
<reference evidence="9" key="1">
    <citation type="submission" date="2020-04" db="EMBL/GenBank/DDBJ databases">
        <authorList>
            <person name="Alioto T."/>
            <person name="Alioto T."/>
            <person name="Gomez Garrido J."/>
        </authorList>
    </citation>
    <scope>NUCLEOTIDE SEQUENCE</scope>
    <source>
        <strain evidence="9">A484AB</strain>
    </source>
</reference>
<evidence type="ECO:0000256" key="7">
    <source>
        <dbReference type="SAM" id="Phobius"/>
    </source>
</evidence>
<evidence type="ECO:0000256" key="5">
    <source>
        <dbReference type="ARBA" id="ARBA00023136"/>
    </source>
</evidence>
<dbReference type="InterPro" id="IPR050638">
    <property type="entry name" value="AA-Vitamin_Transporters"/>
</dbReference>
<feature type="transmembrane region" description="Helical" evidence="7">
    <location>
        <begin position="283"/>
        <end position="301"/>
    </location>
</feature>
<feature type="transmembrane region" description="Helical" evidence="7">
    <location>
        <begin position="46"/>
        <end position="66"/>
    </location>
</feature>
<keyword evidence="5 7" id="KW-0472">Membrane</keyword>
<organism evidence="9 10">
    <name type="scientific">Paramuricea clavata</name>
    <name type="common">Red gorgonian</name>
    <name type="synonym">Violescent sea-whip</name>
    <dbReference type="NCBI Taxonomy" id="317549"/>
    <lineage>
        <taxon>Eukaryota</taxon>
        <taxon>Metazoa</taxon>
        <taxon>Cnidaria</taxon>
        <taxon>Anthozoa</taxon>
        <taxon>Octocorallia</taxon>
        <taxon>Malacalcyonacea</taxon>
        <taxon>Plexauridae</taxon>
        <taxon>Paramuricea</taxon>
    </lineage>
</organism>
<protein>
    <submittedName>
        <fullName evidence="9">Uncharacterized protein LOC110054732</fullName>
    </submittedName>
</protein>
<dbReference type="GO" id="GO:0005886">
    <property type="term" value="C:plasma membrane"/>
    <property type="evidence" value="ECO:0007669"/>
    <property type="project" value="UniProtKB-SubCell"/>
</dbReference>
<evidence type="ECO:0000259" key="8">
    <source>
        <dbReference type="Pfam" id="PF00892"/>
    </source>
</evidence>
<feature type="transmembrane region" description="Helical" evidence="7">
    <location>
        <begin position="87"/>
        <end position="107"/>
    </location>
</feature>
<evidence type="ECO:0000256" key="4">
    <source>
        <dbReference type="ARBA" id="ARBA00022989"/>
    </source>
</evidence>
<evidence type="ECO:0000313" key="10">
    <source>
        <dbReference type="Proteomes" id="UP001152795"/>
    </source>
</evidence>
<comment type="caution">
    <text evidence="9">The sequence shown here is derived from an EMBL/GenBank/DDBJ whole genome shotgun (WGS) entry which is preliminary data.</text>
</comment>
<feature type="transmembrane region" description="Helical" evidence="7">
    <location>
        <begin position="335"/>
        <end position="356"/>
    </location>
</feature>
<feature type="region of interest" description="Disordered" evidence="6">
    <location>
        <begin position="380"/>
        <end position="433"/>
    </location>
</feature>
<name>A0A6S7IMZ1_PARCT</name>
<feature type="transmembrane region" description="Helical" evidence="7">
    <location>
        <begin position="313"/>
        <end position="329"/>
    </location>
</feature>
<dbReference type="AlphaFoldDB" id="A0A6S7IMZ1"/>
<feature type="compositionally biased region" description="Acidic residues" evidence="6">
    <location>
        <begin position="424"/>
        <end position="433"/>
    </location>
</feature>
<proteinExistence type="predicted"/>
<dbReference type="EMBL" id="CACRXK020010207">
    <property type="protein sequence ID" value="CAB4018883.1"/>
    <property type="molecule type" value="Genomic_DNA"/>
</dbReference>
<feature type="transmembrane region" description="Helical" evidence="7">
    <location>
        <begin position="147"/>
        <end position="170"/>
    </location>
</feature>
<evidence type="ECO:0000256" key="3">
    <source>
        <dbReference type="ARBA" id="ARBA00022692"/>
    </source>
</evidence>
<dbReference type="OrthoDB" id="6022284at2759"/>
<evidence type="ECO:0000256" key="2">
    <source>
        <dbReference type="ARBA" id="ARBA00022475"/>
    </source>
</evidence>
<sequence length="433" mass="48091">MESESGRKIPATQTLCCFLSLALIRGSFSVLIHYGISSYKTPGLLFLLRTPGTVILFLISVLFLASKDEENKLEILNNFKSSRSYKRAALLGFLQLCGPYMLFMYAMKYLSPTLGAVFMCATPWLTALLQQVVAVTAQRTGANDWNAIGSIIGVIGMVAVSVANICLVTMDISCQATYKNVSRNISNGSQNYILLEKVQLHPDTCLTSLEITTAFLALCGATCLWSISAVFSRLKRVSLHYLVGGLLNNVFGGLYAGILWLIVEQHINTSKVVWNSFSGSVSVVFLSLASSWAASLILYYLYRKIGAESTNRVMCLVPFTTWLEDLIFLHHLSHMFTWIVVLELIGLVLVVTGLYFSSLRQKQNTLPDHHVQLLPDYVSEEEDDGLNPRQELTDTVQSEEELMQSGTSSMQDSAEPPMIHYADNENDDEGEVW</sequence>
<keyword evidence="4 7" id="KW-1133">Transmembrane helix</keyword>
<dbReference type="InterPro" id="IPR000620">
    <property type="entry name" value="EamA_dom"/>
</dbReference>
<keyword evidence="10" id="KW-1185">Reference proteome</keyword>
<feature type="transmembrane region" description="Helical" evidence="7">
    <location>
        <begin position="211"/>
        <end position="232"/>
    </location>
</feature>